<evidence type="ECO:0000313" key="3">
    <source>
        <dbReference type="EMBL" id="KNG82136.1"/>
    </source>
</evidence>
<dbReference type="GeneID" id="26811457"/>
<gene>
    <name evidence="3" type="ORF">ANOM_009653</name>
</gene>
<comment type="caution">
    <text evidence="3">The sequence shown here is derived from an EMBL/GenBank/DDBJ whole genome shotgun (WGS) entry which is preliminary data.</text>
</comment>
<feature type="compositionally biased region" description="Basic and acidic residues" evidence="1">
    <location>
        <begin position="189"/>
        <end position="218"/>
    </location>
</feature>
<dbReference type="Proteomes" id="UP000037505">
    <property type="component" value="Unassembled WGS sequence"/>
</dbReference>
<keyword evidence="2" id="KW-0472">Membrane</keyword>
<dbReference type="OrthoDB" id="5599552at2759"/>
<feature type="region of interest" description="Disordered" evidence="1">
    <location>
        <begin position="187"/>
        <end position="218"/>
    </location>
</feature>
<feature type="compositionally biased region" description="Basic and acidic residues" evidence="1">
    <location>
        <begin position="135"/>
        <end position="145"/>
    </location>
</feature>
<feature type="region of interest" description="Disordered" evidence="1">
    <location>
        <begin position="669"/>
        <end position="688"/>
    </location>
</feature>
<proteinExistence type="predicted"/>
<feature type="transmembrane region" description="Helical" evidence="2">
    <location>
        <begin position="731"/>
        <end position="751"/>
    </location>
</feature>
<feature type="compositionally biased region" description="Basic and acidic residues" evidence="1">
    <location>
        <begin position="369"/>
        <end position="386"/>
    </location>
</feature>
<evidence type="ECO:0000313" key="4">
    <source>
        <dbReference type="Proteomes" id="UP000037505"/>
    </source>
</evidence>
<dbReference type="RefSeq" id="XP_015403059.1">
    <property type="nucleotide sequence ID" value="XM_015554909.1"/>
</dbReference>
<dbReference type="AlphaFoldDB" id="A0A0L1IRC0"/>
<reference evidence="3 4" key="1">
    <citation type="submission" date="2014-06" db="EMBL/GenBank/DDBJ databases">
        <title>The Genome of the Aflatoxigenic Filamentous Fungus Aspergillus nomius.</title>
        <authorList>
            <person name="Moore M.G."/>
            <person name="Shannon B.M."/>
            <person name="Brian M.M."/>
        </authorList>
    </citation>
    <scope>NUCLEOTIDE SEQUENCE [LARGE SCALE GENOMIC DNA]</scope>
    <source>
        <strain evidence="3 4">NRRL 13137</strain>
    </source>
</reference>
<dbReference type="EMBL" id="JNOM01000373">
    <property type="protein sequence ID" value="KNG82136.1"/>
    <property type="molecule type" value="Genomic_DNA"/>
</dbReference>
<accession>A0A0L1IRC0</accession>
<feature type="region of interest" description="Disordered" evidence="1">
    <location>
        <begin position="126"/>
        <end position="167"/>
    </location>
</feature>
<sequence length="884" mass="98298">MSSPELDPEPQGSPQVRNLEIRGTWDGEVNGRAELRISLEVQGTPNTRTQILDTRSPTVLLCKASIQFLSKKWGQTSQPSEVPPQSPLFEFFEPIYSDGEEGRMDCVGFSEIPEAINDHSFVKVDGETSSTTRVLDPDHEVDSSTERSLLPGGHSPGLRPNFAKRDDQSRMLNLGKRTATDACLADVDSNLKDAQPDRKTPYDGDIHNPDTPDYRPDVLEKTAHPERDDTMGKTSQRQPCSYQGIYSKPALLSEMAVGVKQASNTEICLADAHDEERLEITSATKNPCEIKDMDIGGQDTVLTTLISSSIGQESASSGPPMPPISGTESVRELEAYLINNPTTRPAPPLGTEQEAGSDSDNCERNPVGHYEHNPNDTHEPVHRVSSENEPDFNMVDSILFVQHPENVRAGIYKVVVTVSIALLGKISNDWYDLVIPGLPKLTTGESGFILFLIPDKYGVEFRTTDLRRFRMVEDCLFAEFVNKRDLVIPMRSFDQRNYGIVKDFVVDQEIEAHPLLSPALEDNKHTHSALSVRYHAMCSLRLHERCFWAEKCCFFLDIDGGPEGVFQCRFQPPDTSLQVIYIPSSSSHSIGISHLQIICSPRDLEMFCISWLVNMPFPARNWLPQIYPGSTTNADERAKSQLRATFTRLYANASAGEQSYRCTISALEREDETSGGSSEAVNGGDQSEDPERMVRFQYMGSVIEAISRPLRAIWTPANVPLLTWIASRKTLFVLALGVAFTVCGTLGCLLLSHAYSRAFRRPWGPAIEANVGLLDKSRVDGQIPGCGEPSSKYNNFTERVFNQTPDNIDHASLFDNNNTINEGILNQQEAIDFDEDVKEVEEKVRAEEQTANAPAPGVESGKKFSLRDQIDYLLGWKGPIYRMA</sequence>
<evidence type="ECO:0000256" key="2">
    <source>
        <dbReference type="SAM" id="Phobius"/>
    </source>
</evidence>
<keyword evidence="2" id="KW-1133">Transmembrane helix</keyword>
<keyword evidence="2" id="KW-0812">Transmembrane</keyword>
<evidence type="ECO:0000256" key="1">
    <source>
        <dbReference type="SAM" id="MobiDB-lite"/>
    </source>
</evidence>
<keyword evidence="4" id="KW-1185">Reference proteome</keyword>
<feature type="region of interest" description="Disordered" evidence="1">
    <location>
        <begin position="340"/>
        <end position="386"/>
    </location>
</feature>
<name>A0A0L1IRC0_ASPN3</name>
<organism evidence="3 4">
    <name type="scientific">Aspergillus nomiae NRRL (strain ATCC 15546 / NRRL 13137 / CBS 260.88 / M93)</name>
    <dbReference type="NCBI Taxonomy" id="1509407"/>
    <lineage>
        <taxon>Eukaryota</taxon>
        <taxon>Fungi</taxon>
        <taxon>Dikarya</taxon>
        <taxon>Ascomycota</taxon>
        <taxon>Pezizomycotina</taxon>
        <taxon>Eurotiomycetes</taxon>
        <taxon>Eurotiomycetidae</taxon>
        <taxon>Eurotiales</taxon>
        <taxon>Aspergillaceae</taxon>
        <taxon>Aspergillus</taxon>
        <taxon>Aspergillus subgen. Circumdati</taxon>
    </lineage>
</organism>
<protein>
    <submittedName>
        <fullName evidence="3">Uncharacterized protein</fullName>
    </submittedName>
</protein>